<name>A0ABR1WVY0_9PEZI</name>
<dbReference type="EMBL" id="JAQQWL010000002">
    <property type="protein sequence ID" value="KAK8087283.1"/>
    <property type="molecule type" value="Genomic_DNA"/>
</dbReference>
<dbReference type="GeneID" id="92086729"/>
<dbReference type="Proteomes" id="UP001480595">
    <property type="component" value="Unassembled WGS sequence"/>
</dbReference>
<keyword evidence="3" id="KW-1185">Reference proteome</keyword>
<protein>
    <submittedName>
        <fullName evidence="2">Uncharacterized protein</fullName>
    </submittedName>
</protein>
<comment type="caution">
    <text evidence="2">The sequence shown here is derived from an EMBL/GenBank/DDBJ whole genome shotgun (WGS) entry which is preliminary data.</text>
</comment>
<sequence>MAFHISDMCFLWPCPKCFKAARKGYKKKLKQQIREQEEEKKKKAHNKSPAWPPRPPTPPIQISRIKMDPYQHGWNFLNQQHPLMDTAPNEATKGCECTTCRNVRKQARPSGKAPPKPPPKPTSLRNDSLNNLGFPHIPPALNHHHLQGPVPMQPRFTASHGNPSRHHAVRSPPPGYNSQGAQNVYIWHCGVSHISFPIVDYTRSSFAATGFPGPHFYMATVPNSAQISDLVARLAPAGSGKALMARAQKGGECFEATEAAGVIALQRRTLQLEVWAKDDVDDNSDDHKSEGQRVASSSTNQTTRKKSKGKKPTLSSSPETFDDDDDDDDFAELVDI</sequence>
<reference evidence="2 3" key="1">
    <citation type="submission" date="2023-01" db="EMBL/GenBank/DDBJ databases">
        <title>Analysis of 21 Apiospora genomes using comparative genomics revels a genus with tremendous synthesis potential of carbohydrate active enzymes and secondary metabolites.</title>
        <authorList>
            <person name="Sorensen T."/>
        </authorList>
    </citation>
    <scope>NUCLEOTIDE SEQUENCE [LARGE SCALE GENOMIC DNA]</scope>
    <source>
        <strain evidence="2 3">CBS 135458</strain>
    </source>
</reference>
<feature type="compositionally biased region" description="Acidic residues" evidence="1">
    <location>
        <begin position="320"/>
        <end position="336"/>
    </location>
</feature>
<gene>
    <name evidence="2" type="ORF">PG994_002257</name>
</gene>
<evidence type="ECO:0000313" key="3">
    <source>
        <dbReference type="Proteomes" id="UP001480595"/>
    </source>
</evidence>
<evidence type="ECO:0000313" key="2">
    <source>
        <dbReference type="EMBL" id="KAK8087283.1"/>
    </source>
</evidence>
<feature type="compositionally biased region" description="Basic and acidic residues" evidence="1">
    <location>
        <begin position="32"/>
        <end position="41"/>
    </location>
</feature>
<dbReference type="RefSeq" id="XP_066721807.1">
    <property type="nucleotide sequence ID" value="XM_066853666.1"/>
</dbReference>
<feature type="region of interest" description="Disordered" evidence="1">
    <location>
        <begin position="280"/>
        <end position="336"/>
    </location>
</feature>
<feature type="region of interest" description="Disordered" evidence="1">
    <location>
        <begin position="29"/>
        <end position="61"/>
    </location>
</feature>
<feature type="region of interest" description="Disordered" evidence="1">
    <location>
        <begin position="103"/>
        <end position="175"/>
    </location>
</feature>
<accession>A0ABR1WVY0</accession>
<feature type="compositionally biased region" description="Pro residues" evidence="1">
    <location>
        <begin position="112"/>
        <end position="121"/>
    </location>
</feature>
<evidence type="ECO:0000256" key="1">
    <source>
        <dbReference type="SAM" id="MobiDB-lite"/>
    </source>
</evidence>
<proteinExistence type="predicted"/>
<feature type="compositionally biased region" description="Pro residues" evidence="1">
    <location>
        <begin position="50"/>
        <end position="59"/>
    </location>
</feature>
<organism evidence="2 3">
    <name type="scientific">Apiospora phragmitis</name>
    <dbReference type="NCBI Taxonomy" id="2905665"/>
    <lineage>
        <taxon>Eukaryota</taxon>
        <taxon>Fungi</taxon>
        <taxon>Dikarya</taxon>
        <taxon>Ascomycota</taxon>
        <taxon>Pezizomycotina</taxon>
        <taxon>Sordariomycetes</taxon>
        <taxon>Xylariomycetidae</taxon>
        <taxon>Amphisphaeriales</taxon>
        <taxon>Apiosporaceae</taxon>
        <taxon>Apiospora</taxon>
    </lineage>
</organism>